<dbReference type="Pfam" id="PF01047">
    <property type="entry name" value="MarR"/>
    <property type="match status" value="1"/>
</dbReference>
<protein>
    <submittedName>
        <fullName evidence="2">MarR family transcriptional regulator</fullName>
    </submittedName>
</protein>
<dbReference type="EMBL" id="SHNN01000003">
    <property type="protein sequence ID" value="MCX2982240.1"/>
    <property type="molecule type" value="Genomic_DNA"/>
</dbReference>
<proteinExistence type="predicted"/>
<organism evidence="2 3">
    <name type="scientific">Candidatus Litorirhabdus singularis</name>
    <dbReference type="NCBI Taxonomy" id="2518993"/>
    <lineage>
        <taxon>Bacteria</taxon>
        <taxon>Pseudomonadati</taxon>
        <taxon>Pseudomonadota</taxon>
        <taxon>Gammaproteobacteria</taxon>
        <taxon>Cellvibrionales</taxon>
        <taxon>Halieaceae</taxon>
        <taxon>Candidatus Litorirhabdus</taxon>
    </lineage>
</organism>
<reference evidence="2" key="1">
    <citation type="submission" date="2019-02" db="EMBL/GenBank/DDBJ databases">
        <authorList>
            <person name="Li S.-H."/>
        </authorList>
    </citation>
    <scope>NUCLEOTIDE SEQUENCE</scope>
    <source>
        <strain evidence="2">IMCC14734</strain>
    </source>
</reference>
<dbReference type="RefSeq" id="WP_279246265.1">
    <property type="nucleotide sequence ID" value="NZ_SHNN01000003.1"/>
</dbReference>
<dbReference type="Gene3D" id="1.10.10.10">
    <property type="entry name" value="Winged helix-like DNA-binding domain superfamily/Winged helix DNA-binding domain"/>
    <property type="match status" value="1"/>
</dbReference>
<dbReference type="InterPro" id="IPR000835">
    <property type="entry name" value="HTH_MarR-typ"/>
</dbReference>
<evidence type="ECO:0000259" key="1">
    <source>
        <dbReference type="PROSITE" id="PS50995"/>
    </source>
</evidence>
<dbReference type="SUPFAM" id="SSF46785">
    <property type="entry name" value="Winged helix' DNA-binding domain"/>
    <property type="match status" value="1"/>
</dbReference>
<dbReference type="InterPro" id="IPR036390">
    <property type="entry name" value="WH_DNA-bd_sf"/>
</dbReference>
<evidence type="ECO:0000313" key="2">
    <source>
        <dbReference type="EMBL" id="MCX2982240.1"/>
    </source>
</evidence>
<name>A0ABT3TIT2_9GAMM</name>
<dbReference type="InterPro" id="IPR036388">
    <property type="entry name" value="WH-like_DNA-bd_sf"/>
</dbReference>
<dbReference type="PANTHER" id="PTHR33164">
    <property type="entry name" value="TRANSCRIPTIONAL REGULATOR, MARR FAMILY"/>
    <property type="match status" value="1"/>
</dbReference>
<dbReference type="SMART" id="SM00347">
    <property type="entry name" value="HTH_MARR"/>
    <property type="match status" value="1"/>
</dbReference>
<dbReference type="Proteomes" id="UP001143362">
    <property type="component" value="Unassembled WGS sequence"/>
</dbReference>
<gene>
    <name evidence="2" type="ORF">EYC98_15365</name>
</gene>
<evidence type="ECO:0000313" key="3">
    <source>
        <dbReference type="Proteomes" id="UP001143362"/>
    </source>
</evidence>
<keyword evidence="3" id="KW-1185">Reference proteome</keyword>
<accession>A0ABT3TIT2</accession>
<dbReference type="InterPro" id="IPR039422">
    <property type="entry name" value="MarR/SlyA-like"/>
</dbReference>
<sequence length="148" mass="15970">MQIYKVVVTVNTQAQTVLALSRAVGELTGRIDNGLGAVHGLGLAEFVVLHLLAEAPGQSMRRIDLAGALGRTASGVTRMLMPMEKTGLVLKQRNPRDARSSLVKLSRGGGRIYAEAAVSFDEMSSRQLQRLNKEQVSDLQKLTQILAS</sequence>
<dbReference type="PROSITE" id="PS50995">
    <property type="entry name" value="HTH_MARR_2"/>
    <property type="match status" value="1"/>
</dbReference>
<comment type="caution">
    <text evidence="2">The sequence shown here is derived from an EMBL/GenBank/DDBJ whole genome shotgun (WGS) entry which is preliminary data.</text>
</comment>
<dbReference type="PANTHER" id="PTHR33164:SF43">
    <property type="entry name" value="HTH-TYPE TRANSCRIPTIONAL REPRESSOR YETL"/>
    <property type="match status" value="1"/>
</dbReference>
<feature type="domain" description="HTH marR-type" evidence="1">
    <location>
        <begin position="13"/>
        <end position="148"/>
    </location>
</feature>